<dbReference type="EMBL" id="NIRI02000042">
    <property type="protein sequence ID" value="KAG5448025.1"/>
    <property type="molecule type" value="Genomic_DNA"/>
</dbReference>
<name>A0A3R7CQQ5_CLOSI</name>
<gene>
    <name evidence="1" type="ORF">CSKR_106602</name>
</gene>
<dbReference type="AlphaFoldDB" id="A0A3R7CQQ5"/>
<reference evidence="1 2" key="1">
    <citation type="journal article" date="2018" name="Biotechnol. Adv.">
        <title>Improved genomic resources and new bioinformatic workflow for the carcinogenic parasite Clonorchis sinensis: Biotechnological implications.</title>
        <authorList>
            <person name="Wang D."/>
            <person name="Korhonen P.K."/>
            <person name="Gasser R.B."/>
            <person name="Young N.D."/>
        </authorList>
    </citation>
    <scope>NUCLEOTIDE SEQUENCE [LARGE SCALE GENOMIC DNA]</scope>
    <source>
        <strain evidence="1">Cs-k2</strain>
    </source>
</reference>
<keyword evidence="2" id="KW-1185">Reference proteome</keyword>
<organism evidence="1 2">
    <name type="scientific">Clonorchis sinensis</name>
    <name type="common">Chinese liver fluke</name>
    <dbReference type="NCBI Taxonomy" id="79923"/>
    <lineage>
        <taxon>Eukaryota</taxon>
        <taxon>Metazoa</taxon>
        <taxon>Spiralia</taxon>
        <taxon>Lophotrochozoa</taxon>
        <taxon>Platyhelminthes</taxon>
        <taxon>Trematoda</taxon>
        <taxon>Digenea</taxon>
        <taxon>Opisthorchiida</taxon>
        <taxon>Opisthorchiata</taxon>
        <taxon>Opisthorchiidae</taxon>
        <taxon>Clonorchis</taxon>
    </lineage>
</organism>
<dbReference type="InParanoid" id="A0A3R7CQQ5"/>
<comment type="caution">
    <text evidence="1">The sequence shown here is derived from an EMBL/GenBank/DDBJ whole genome shotgun (WGS) entry which is preliminary data.</text>
</comment>
<evidence type="ECO:0000313" key="2">
    <source>
        <dbReference type="Proteomes" id="UP000286415"/>
    </source>
</evidence>
<accession>A0A3R7CQQ5</accession>
<sequence length="189" mass="21094">MDRGLHNRAMISGIPQDTLPITGEISFMMFSSNLVSTTACDPPGCFMFQLARYSRYHNILHRRNTLLIRLLKIPRQPTTGSSLFGAHQVSKRGLRVSVNLIFCLNPDYTKLAKYAYLHTSTQILLSLDIAEPVEDSHDCSTSRCLDVTATRKVAGGSSRAHDRFYPSWGSSGGCSRQVSVNLFFYSNLI</sequence>
<dbReference type="Proteomes" id="UP000286415">
    <property type="component" value="Unassembled WGS sequence"/>
</dbReference>
<reference evidence="1 2" key="2">
    <citation type="journal article" date="2021" name="Genomics">
        <title>High-quality reference genome for Clonorchis sinensis.</title>
        <authorList>
            <person name="Young N.D."/>
            <person name="Stroehlein A.J."/>
            <person name="Kinkar L."/>
            <person name="Wang T."/>
            <person name="Sohn W.M."/>
            <person name="Chang B.C.H."/>
            <person name="Kaur P."/>
            <person name="Weisz D."/>
            <person name="Dudchenko O."/>
            <person name="Aiden E.L."/>
            <person name="Korhonen P.K."/>
            <person name="Gasser R.B."/>
        </authorList>
    </citation>
    <scope>NUCLEOTIDE SEQUENCE [LARGE SCALE GENOMIC DNA]</scope>
    <source>
        <strain evidence="1">Cs-k2</strain>
    </source>
</reference>
<protein>
    <submittedName>
        <fullName evidence="1">Uncharacterized protein</fullName>
    </submittedName>
</protein>
<proteinExistence type="predicted"/>
<evidence type="ECO:0000313" key="1">
    <source>
        <dbReference type="EMBL" id="KAG5448025.1"/>
    </source>
</evidence>